<gene>
    <name evidence="2" type="ORF">SAMN05444169_6304</name>
</gene>
<feature type="transmembrane region" description="Helical" evidence="1">
    <location>
        <begin position="6"/>
        <end position="31"/>
    </location>
</feature>
<proteinExistence type="predicted"/>
<dbReference type="EMBL" id="LT670818">
    <property type="protein sequence ID" value="SHH20479.1"/>
    <property type="molecule type" value="Genomic_DNA"/>
</dbReference>
<evidence type="ECO:0000313" key="2">
    <source>
        <dbReference type="EMBL" id="SHH20479.1"/>
    </source>
</evidence>
<evidence type="ECO:0000313" key="3">
    <source>
        <dbReference type="Proteomes" id="UP000190675"/>
    </source>
</evidence>
<sequence>MTHIVITLNFVIPTVLAVVLGMLLAFGAVYLGPYLGPVDQSEAHHFVAGSRGIAELPNPDGRLSRVHLLLSNTK</sequence>
<dbReference type="AlphaFoldDB" id="A0A1M5R3A5"/>
<keyword evidence="1" id="KW-0812">Transmembrane</keyword>
<dbReference type="Proteomes" id="UP000190675">
    <property type="component" value="Chromosome I"/>
</dbReference>
<organism evidence="2 3">
    <name type="scientific">Bradyrhizobium erythrophlei</name>
    <dbReference type="NCBI Taxonomy" id="1437360"/>
    <lineage>
        <taxon>Bacteria</taxon>
        <taxon>Pseudomonadati</taxon>
        <taxon>Pseudomonadota</taxon>
        <taxon>Alphaproteobacteria</taxon>
        <taxon>Hyphomicrobiales</taxon>
        <taxon>Nitrobacteraceae</taxon>
        <taxon>Bradyrhizobium</taxon>
    </lineage>
</organism>
<keyword evidence="1" id="KW-0472">Membrane</keyword>
<protein>
    <submittedName>
        <fullName evidence="2">Uncharacterized protein</fullName>
    </submittedName>
</protein>
<name>A0A1M5R3A5_9BRAD</name>
<dbReference type="RefSeq" id="WP_079569261.1">
    <property type="nucleotide sequence ID" value="NZ_LT670818.1"/>
</dbReference>
<reference evidence="2 3" key="1">
    <citation type="submission" date="2016-11" db="EMBL/GenBank/DDBJ databases">
        <authorList>
            <person name="Jaros S."/>
            <person name="Januszkiewicz K."/>
            <person name="Wedrychowicz H."/>
        </authorList>
    </citation>
    <scope>NUCLEOTIDE SEQUENCE [LARGE SCALE GENOMIC DNA]</scope>
    <source>
        <strain evidence="2 3">GAS242</strain>
    </source>
</reference>
<keyword evidence="1" id="KW-1133">Transmembrane helix</keyword>
<accession>A0A1M5R3A5</accession>
<evidence type="ECO:0000256" key="1">
    <source>
        <dbReference type="SAM" id="Phobius"/>
    </source>
</evidence>
<dbReference type="OrthoDB" id="8270878at2"/>